<protein>
    <submittedName>
        <fullName evidence="2">Restriction endonuclease</fullName>
    </submittedName>
</protein>
<keyword evidence="2" id="KW-0378">Hydrolase</keyword>
<proteinExistence type="predicted"/>
<dbReference type="GO" id="GO:0009035">
    <property type="term" value="F:type I site-specific deoxyribonuclease activity"/>
    <property type="evidence" value="ECO:0007669"/>
    <property type="project" value="UniProtKB-EC"/>
</dbReference>
<dbReference type="Gene3D" id="3.90.1570.30">
    <property type="match status" value="1"/>
</dbReference>
<keyword evidence="2" id="KW-0540">Nuclease</keyword>
<keyword evidence="2" id="KW-0255">Endonuclease</keyword>
<dbReference type="Proteomes" id="UP000076925">
    <property type="component" value="Unassembled WGS sequence"/>
</dbReference>
<evidence type="ECO:0000259" key="1">
    <source>
        <dbReference type="Pfam" id="PF04313"/>
    </source>
</evidence>
<gene>
    <name evidence="2" type="ORF">WA1_23280</name>
</gene>
<accession>A0A139X8T6</accession>
<dbReference type="PIRSF" id="PIRSF035009">
    <property type="entry name" value="UCP035009_HSDR_N"/>
    <property type="match status" value="1"/>
</dbReference>
<sequence length="371" mass="42611">MDFSDEIKQLSQNVQKQKSLVKNEEATKTAFILPLIKALGYNVFDVGEVEPEFVAASPGLKGEKVDYAIKINTEPVILIECKCCHEGLEHPKHSSQLFKYFNATAVRFAILTNGILYQFYTDIDKDNIMDDKPFFEFNLEEITKSSVNVLKKFSKAEFNPQGMKNFAINMLYTKEIKRLLSEQLNNPSIDFVKFFASQVYSKNLTTSVIDKFTDLVKQSVEDYFEERITKKIKDVINPPDLDEKEPETKDFIENQKSVITDNSSSNEKIKAFHIVEAILREVIDVNRIQCKDNRAYFSINVDTGNRKTVCRLRFNGGKKHIGIMDVDNNEVKHPIATLNDIYKVANILKDRAKFLTEGENFESPIHNISEF</sequence>
<dbReference type="AlphaFoldDB" id="A0A139X8T6"/>
<feature type="domain" description="Restriction endonuclease type I HsdR N-terminal" evidence="1">
    <location>
        <begin position="61"/>
        <end position="127"/>
    </location>
</feature>
<dbReference type="GO" id="GO:0005524">
    <property type="term" value="F:ATP binding"/>
    <property type="evidence" value="ECO:0007669"/>
    <property type="project" value="UniProtKB-KW"/>
</dbReference>
<dbReference type="OrthoDB" id="9148007at2"/>
<organism evidence="2 3">
    <name type="scientific">Scytonema hofmannii PCC 7110</name>
    <dbReference type="NCBI Taxonomy" id="128403"/>
    <lineage>
        <taxon>Bacteria</taxon>
        <taxon>Bacillati</taxon>
        <taxon>Cyanobacteriota</taxon>
        <taxon>Cyanophyceae</taxon>
        <taxon>Nostocales</taxon>
        <taxon>Scytonemataceae</taxon>
        <taxon>Scytonema</taxon>
    </lineage>
</organism>
<dbReference type="InterPro" id="IPR007409">
    <property type="entry name" value="Restrct_endonuc_type1_HsdR_N"/>
</dbReference>
<reference evidence="2 3" key="1">
    <citation type="journal article" date="2013" name="Genome Biol. Evol.">
        <title>Genomes of Stigonematalean cyanobacteria (subsection V) and the evolution of oxygenic photosynthesis from prokaryotes to plastids.</title>
        <authorList>
            <person name="Dagan T."/>
            <person name="Roettger M."/>
            <person name="Stucken K."/>
            <person name="Landan G."/>
            <person name="Koch R."/>
            <person name="Major P."/>
            <person name="Gould S.B."/>
            <person name="Goremykin V.V."/>
            <person name="Rippka R."/>
            <person name="Tandeau de Marsac N."/>
            <person name="Gugger M."/>
            <person name="Lockhart P.J."/>
            <person name="Allen J.F."/>
            <person name="Brune I."/>
            <person name="Maus I."/>
            <person name="Puhler A."/>
            <person name="Martin W.F."/>
        </authorList>
    </citation>
    <scope>NUCLEOTIDE SEQUENCE [LARGE SCALE GENOMIC DNA]</scope>
    <source>
        <strain evidence="2 3">PCC 7110</strain>
    </source>
</reference>
<dbReference type="EMBL" id="ANNX02000025">
    <property type="protein sequence ID" value="KYC41043.1"/>
    <property type="molecule type" value="Genomic_DNA"/>
</dbReference>
<evidence type="ECO:0000313" key="2">
    <source>
        <dbReference type="EMBL" id="KYC41043.1"/>
    </source>
</evidence>
<comment type="caution">
    <text evidence="2">The sequence shown here is derived from an EMBL/GenBank/DDBJ whole genome shotgun (WGS) entry which is preliminary data.</text>
</comment>
<dbReference type="Pfam" id="PF04313">
    <property type="entry name" value="HSDR_N"/>
    <property type="match status" value="1"/>
</dbReference>
<keyword evidence="3" id="KW-1185">Reference proteome</keyword>
<dbReference type="InterPro" id="IPR017035">
    <property type="entry name" value="UCP035009_HsdR_All3000-type"/>
</dbReference>
<dbReference type="RefSeq" id="WP_017740171.1">
    <property type="nucleotide sequence ID" value="NZ_KQ976354.1"/>
</dbReference>
<dbReference type="GO" id="GO:0003677">
    <property type="term" value="F:DNA binding"/>
    <property type="evidence" value="ECO:0007669"/>
    <property type="project" value="UniProtKB-KW"/>
</dbReference>
<name>A0A139X8T6_9CYAN</name>
<evidence type="ECO:0000313" key="3">
    <source>
        <dbReference type="Proteomes" id="UP000076925"/>
    </source>
</evidence>
<dbReference type="GO" id="GO:0009307">
    <property type="term" value="P:DNA restriction-modification system"/>
    <property type="evidence" value="ECO:0007669"/>
    <property type="project" value="UniProtKB-KW"/>
</dbReference>